<evidence type="ECO:0000256" key="8">
    <source>
        <dbReference type="ARBA" id="ARBA00022679"/>
    </source>
</evidence>
<evidence type="ECO:0000256" key="17">
    <source>
        <dbReference type="RuleBase" id="RU004517"/>
    </source>
</evidence>
<dbReference type="UniPathway" id="UPA00049">
    <property type="reaction ID" value="UER00062"/>
</dbReference>
<evidence type="ECO:0000256" key="6">
    <source>
        <dbReference type="ARBA" id="ARBA00022576"/>
    </source>
</evidence>
<comment type="catalytic activity">
    <reaction evidence="13 17">
        <text>L-leucine + 2-oxoglutarate = 4-methyl-2-oxopentanoate + L-glutamate</text>
        <dbReference type="Rhea" id="RHEA:18321"/>
        <dbReference type="ChEBI" id="CHEBI:16810"/>
        <dbReference type="ChEBI" id="CHEBI:17865"/>
        <dbReference type="ChEBI" id="CHEBI:29985"/>
        <dbReference type="ChEBI" id="CHEBI:57427"/>
        <dbReference type="EC" id="2.6.1.42"/>
    </reaction>
</comment>
<dbReference type="STRING" id="1798228.SAMN05216574_105287"/>
<accession>A0A1I2D603</accession>
<keyword evidence="8 17" id="KW-0808">Transferase</keyword>
<dbReference type="PANTHER" id="PTHR11825:SF44">
    <property type="entry name" value="BRANCHED-CHAIN-AMINO-ACID AMINOTRANSFERASE"/>
    <property type="match status" value="1"/>
</dbReference>
<keyword evidence="7 17" id="KW-0028">Amino-acid biosynthesis</keyword>
<sequence>MVGSAVPPPAGIVCWTVPAVAGTPEHAHSQVGAMTDTLADSRTSSRMFTEGVPLVVEDVPRRPVTERAGMLADPGFGRYFTDSMVIARYQTGKGWYDARLTAYAPLQLDPSTAALHYAQSIFEGLKAYAQPDGSVATFRPEANAARFARGAKRLAMPPVPEEAFLAAVDTLVDADRDWVPTGPDQTLYIRPYQLASEPFLGVRPASEYLFLVIASPAGAYFPRGVHPVSVYLSEDYIRAAPGGTGDVKCAGNYAASLLAQEQAIAAGCDQVVWLDAVEKRYVEEMGGMNLFFVLGSGDDAELVTPELTGTLLPGITRDSLIEVARAMGHRVTERKWSVDEWRQGVADGTVTETFACGTAAVITPVGEVKARTGDFTVGDGTPGPLTMTLRESLLDIQHGRVADTRGWLHRVA</sequence>
<dbReference type="GO" id="GO:0052654">
    <property type="term" value="F:L-leucine-2-oxoglutarate transaminase activity"/>
    <property type="evidence" value="ECO:0007669"/>
    <property type="project" value="RHEA"/>
</dbReference>
<comment type="pathway">
    <text evidence="3">Amino-acid biosynthesis; L-valine biosynthesis; L-valine from pyruvate: step 4/4.</text>
</comment>
<comment type="catalytic activity">
    <reaction evidence="11 17">
        <text>L-valine + 2-oxoglutarate = 3-methyl-2-oxobutanoate + L-glutamate</text>
        <dbReference type="Rhea" id="RHEA:24813"/>
        <dbReference type="ChEBI" id="CHEBI:11851"/>
        <dbReference type="ChEBI" id="CHEBI:16810"/>
        <dbReference type="ChEBI" id="CHEBI:29985"/>
        <dbReference type="ChEBI" id="CHEBI:57762"/>
        <dbReference type="EC" id="2.6.1.42"/>
    </reaction>
</comment>
<dbReference type="PANTHER" id="PTHR11825">
    <property type="entry name" value="SUBGROUP IIII AMINOTRANSFERASE"/>
    <property type="match status" value="1"/>
</dbReference>
<keyword evidence="6 17" id="KW-0032">Aminotransferase</keyword>
<dbReference type="CDD" id="cd01557">
    <property type="entry name" value="BCAT_beta_family"/>
    <property type="match status" value="1"/>
</dbReference>
<dbReference type="InterPro" id="IPR005786">
    <property type="entry name" value="B_amino_transII"/>
</dbReference>
<comment type="pathway">
    <text evidence="2">Amino-acid biosynthesis; L-isoleucine biosynthesis; L-isoleucine from 2-oxobutanoate: step 4/4.</text>
</comment>
<protein>
    <recommendedName>
        <fullName evidence="17">Branched-chain-amino-acid aminotransferase</fullName>
        <ecNumber evidence="17">2.6.1.42</ecNumber>
    </recommendedName>
</protein>
<dbReference type="GO" id="GO:0052656">
    <property type="term" value="F:L-isoleucine-2-oxoglutarate transaminase activity"/>
    <property type="evidence" value="ECO:0007669"/>
    <property type="project" value="RHEA"/>
</dbReference>
<reference evidence="19" key="1">
    <citation type="submission" date="2016-10" db="EMBL/GenBank/DDBJ databases">
        <authorList>
            <person name="Varghese N."/>
            <person name="Submissions S."/>
        </authorList>
    </citation>
    <scope>NUCLEOTIDE SEQUENCE [LARGE SCALE GENOMIC DNA]</scope>
    <source>
        <strain evidence="19">DSM 46838</strain>
    </source>
</reference>
<dbReference type="InterPro" id="IPR018300">
    <property type="entry name" value="Aminotrans_IV_CS"/>
</dbReference>
<dbReference type="InterPro" id="IPR001544">
    <property type="entry name" value="Aminotrans_IV"/>
</dbReference>
<keyword evidence="19" id="KW-1185">Reference proteome</keyword>
<evidence type="ECO:0000256" key="10">
    <source>
        <dbReference type="ARBA" id="ARBA00023304"/>
    </source>
</evidence>
<dbReference type="PROSITE" id="PS00770">
    <property type="entry name" value="AA_TRANSFER_CLASS_4"/>
    <property type="match status" value="1"/>
</dbReference>
<comment type="similarity">
    <text evidence="5 15">Belongs to the class-IV pyridoxal-phosphate-dependent aminotransferase family.</text>
</comment>
<name>A0A1I2D603_9ACTN</name>
<comment type="pathway">
    <text evidence="4">Amino-acid biosynthesis; L-leucine biosynthesis; L-leucine from 3-methyl-2-oxobutanoate: step 4/4.</text>
</comment>
<dbReference type="GO" id="GO:0009099">
    <property type="term" value="P:L-valine biosynthetic process"/>
    <property type="evidence" value="ECO:0007669"/>
    <property type="project" value="UniProtKB-UniPathway"/>
</dbReference>
<proteinExistence type="inferred from homology"/>
<dbReference type="UniPathway" id="UPA00047">
    <property type="reaction ID" value="UER00058"/>
</dbReference>
<dbReference type="AlphaFoldDB" id="A0A1I2D603"/>
<dbReference type="InterPro" id="IPR043132">
    <property type="entry name" value="BCAT-like_C"/>
</dbReference>
<evidence type="ECO:0000256" key="7">
    <source>
        <dbReference type="ARBA" id="ARBA00022605"/>
    </source>
</evidence>
<dbReference type="PIRSF" id="PIRSF006468">
    <property type="entry name" value="BCAT1"/>
    <property type="match status" value="1"/>
</dbReference>
<evidence type="ECO:0000256" key="9">
    <source>
        <dbReference type="ARBA" id="ARBA00022898"/>
    </source>
</evidence>
<dbReference type="Gene3D" id="3.20.10.10">
    <property type="entry name" value="D-amino Acid Aminotransferase, subunit A, domain 2"/>
    <property type="match status" value="1"/>
</dbReference>
<gene>
    <name evidence="18" type="ORF">SAMN05216574_105287</name>
</gene>
<evidence type="ECO:0000256" key="11">
    <source>
        <dbReference type="ARBA" id="ARBA00048212"/>
    </source>
</evidence>
<evidence type="ECO:0000256" key="13">
    <source>
        <dbReference type="ARBA" id="ARBA00049229"/>
    </source>
</evidence>
<dbReference type="GO" id="GO:0009097">
    <property type="term" value="P:isoleucine biosynthetic process"/>
    <property type="evidence" value="ECO:0007669"/>
    <property type="project" value="UniProtKB-UniPathway"/>
</dbReference>
<dbReference type="EC" id="2.6.1.42" evidence="17"/>
<dbReference type="Pfam" id="PF01063">
    <property type="entry name" value="Aminotran_4"/>
    <property type="match status" value="1"/>
</dbReference>
<keyword evidence="9 16" id="KW-0663">Pyridoxal phosphate</keyword>
<evidence type="ECO:0000313" key="19">
    <source>
        <dbReference type="Proteomes" id="UP000198589"/>
    </source>
</evidence>
<dbReference type="Gene3D" id="3.30.470.10">
    <property type="match status" value="1"/>
</dbReference>
<dbReference type="GO" id="GO:0052655">
    <property type="term" value="F:L-valine-2-oxoglutarate transaminase activity"/>
    <property type="evidence" value="ECO:0007669"/>
    <property type="project" value="RHEA"/>
</dbReference>
<evidence type="ECO:0000256" key="3">
    <source>
        <dbReference type="ARBA" id="ARBA00004931"/>
    </source>
</evidence>
<evidence type="ECO:0000256" key="12">
    <source>
        <dbReference type="ARBA" id="ARBA00048798"/>
    </source>
</evidence>
<dbReference type="EMBL" id="FOND01000005">
    <property type="protein sequence ID" value="SFE75493.1"/>
    <property type="molecule type" value="Genomic_DNA"/>
</dbReference>
<dbReference type="InterPro" id="IPR033939">
    <property type="entry name" value="BCAT_family"/>
</dbReference>
<evidence type="ECO:0000256" key="5">
    <source>
        <dbReference type="ARBA" id="ARBA00009320"/>
    </source>
</evidence>
<evidence type="ECO:0000256" key="14">
    <source>
        <dbReference type="PIRSR" id="PIRSR006468-1"/>
    </source>
</evidence>
<dbReference type="NCBIfam" id="NF009897">
    <property type="entry name" value="PRK13357.1"/>
    <property type="match status" value="1"/>
</dbReference>
<keyword evidence="10 17" id="KW-0100">Branched-chain amino acid biosynthesis</keyword>
<dbReference type="UniPathway" id="UPA00048">
    <property type="reaction ID" value="UER00073"/>
</dbReference>
<feature type="modified residue" description="N6-(pyridoxal phosphate)lysine" evidence="14">
    <location>
        <position position="248"/>
    </location>
</feature>
<organism evidence="18 19">
    <name type="scientific">Blastococcus tunisiensis</name>
    <dbReference type="NCBI Taxonomy" id="1798228"/>
    <lineage>
        <taxon>Bacteria</taxon>
        <taxon>Bacillati</taxon>
        <taxon>Actinomycetota</taxon>
        <taxon>Actinomycetes</taxon>
        <taxon>Geodermatophilales</taxon>
        <taxon>Geodermatophilaceae</taxon>
        <taxon>Blastococcus</taxon>
    </lineage>
</organism>
<evidence type="ECO:0000313" key="18">
    <source>
        <dbReference type="EMBL" id="SFE75493.1"/>
    </source>
</evidence>
<comment type="catalytic activity">
    <reaction evidence="12 17">
        <text>L-isoleucine + 2-oxoglutarate = (S)-3-methyl-2-oxopentanoate + L-glutamate</text>
        <dbReference type="Rhea" id="RHEA:24801"/>
        <dbReference type="ChEBI" id="CHEBI:16810"/>
        <dbReference type="ChEBI" id="CHEBI:29985"/>
        <dbReference type="ChEBI" id="CHEBI:35146"/>
        <dbReference type="ChEBI" id="CHEBI:58045"/>
        <dbReference type="EC" id="2.6.1.42"/>
    </reaction>
</comment>
<evidence type="ECO:0000256" key="1">
    <source>
        <dbReference type="ARBA" id="ARBA00001933"/>
    </source>
</evidence>
<dbReference type="Proteomes" id="UP000198589">
    <property type="component" value="Unassembled WGS sequence"/>
</dbReference>
<dbReference type="InterPro" id="IPR043131">
    <property type="entry name" value="BCAT-like_N"/>
</dbReference>
<evidence type="ECO:0000256" key="4">
    <source>
        <dbReference type="ARBA" id="ARBA00005072"/>
    </source>
</evidence>
<dbReference type="InterPro" id="IPR036038">
    <property type="entry name" value="Aminotransferase-like"/>
</dbReference>
<evidence type="ECO:0000256" key="2">
    <source>
        <dbReference type="ARBA" id="ARBA00004824"/>
    </source>
</evidence>
<evidence type="ECO:0000256" key="16">
    <source>
        <dbReference type="RuleBase" id="RU004516"/>
    </source>
</evidence>
<dbReference type="SUPFAM" id="SSF56752">
    <property type="entry name" value="D-aminoacid aminotransferase-like PLP-dependent enzymes"/>
    <property type="match status" value="1"/>
</dbReference>
<evidence type="ECO:0000256" key="15">
    <source>
        <dbReference type="RuleBase" id="RU004106"/>
    </source>
</evidence>
<comment type="cofactor">
    <cofactor evidence="1 16">
        <name>pyridoxal 5'-phosphate</name>
        <dbReference type="ChEBI" id="CHEBI:597326"/>
    </cofactor>
</comment>
<dbReference type="NCBIfam" id="TIGR01123">
    <property type="entry name" value="ilvE_II"/>
    <property type="match status" value="1"/>
</dbReference>
<dbReference type="GO" id="GO:0009098">
    <property type="term" value="P:L-leucine biosynthetic process"/>
    <property type="evidence" value="ECO:0007669"/>
    <property type="project" value="UniProtKB-UniPathway"/>
</dbReference>